<evidence type="ECO:0000256" key="1">
    <source>
        <dbReference type="ARBA" id="ARBA00022723"/>
    </source>
</evidence>
<keyword evidence="4" id="KW-0862">Zinc</keyword>
<keyword evidence="3 5" id="KW-0863">Zinc-finger</keyword>
<dbReference type="Pfam" id="PF00096">
    <property type="entry name" value="zf-C2H2"/>
    <property type="match status" value="1"/>
</dbReference>
<sequence length="278" mass="31047">MSSKPAFMSPKRGNGMFMDPDGIPNSPPFKDAMMYPWNWGFGAQNIALSPSSSCGSPESDRDFKLRRGRPRADKISSLIVEGSNTPSNIRCKICSRVFPREKSLQAHLRTHTGERPYVCDYDGCEKAFCQSGQLKTHQRLHTGEKPFVCTSPGCNSRFTHANRHCPDHPRAALRREKQDVLSDHVDHQDPTSVAHRLVTLSFYFRLAGNTPRKSRSGTKRSLELDMENECCHHSEAPPKSHGQVDTDTALVSHDVNDLALHRDTMMGALALIQLAHGQ</sequence>
<proteinExistence type="predicted"/>
<evidence type="ECO:0000256" key="2">
    <source>
        <dbReference type="ARBA" id="ARBA00022737"/>
    </source>
</evidence>
<dbReference type="GO" id="GO:0000981">
    <property type="term" value="F:DNA-binding transcription factor activity, RNA polymerase II-specific"/>
    <property type="evidence" value="ECO:0007669"/>
    <property type="project" value="TreeGrafter"/>
</dbReference>
<dbReference type="GO" id="GO:0005667">
    <property type="term" value="C:transcription regulator complex"/>
    <property type="evidence" value="ECO:0007669"/>
    <property type="project" value="TreeGrafter"/>
</dbReference>
<evidence type="ECO:0000256" key="4">
    <source>
        <dbReference type="ARBA" id="ARBA00022833"/>
    </source>
</evidence>
<dbReference type="EMBL" id="JAODUO010000052">
    <property type="protein sequence ID" value="KAK2191518.1"/>
    <property type="molecule type" value="Genomic_DNA"/>
</dbReference>
<dbReference type="PROSITE" id="PS00028">
    <property type="entry name" value="ZINC_FINGER_C2H2_1"/>
    <property type="match status" value="2"/>
</dbReference>
<comment type="caution">
    <text evidence="7">The sequence shown here is derived from an EMBL/GenBank/DDBJ whole genome shotgun (WGS) entry which is preliminary data.</text>
</comment>
<keyword evidence="1" id="KW-0479">Metal-binding</keyword>
<dbReference type="InterPro" id="IPR036236">
    <property type="entry name" value="Znf_C2H2_sf"/>
</dbReference>
<dbReference type="AlphaFoldDB" id="A0AAD9PB96"/>
<evidence type="ECO:0000313" key="8">
    <source>
        <dbReference type="Proteomes" id="UP001209878"/>
    </source>
</evidence>
<organism evidence="7 8">
    <name type="scientific">Ridgeia piscesae</name>
    <name type="common">Tubeworm</name>
    <dbReference type="NCBI Taxonomy" id="27915"/>
    <lineage>
        <taxon>Eukaryota</taxon>
        <taxon>Metazoa</taxon>
        <taxon>Spiralia</taxon>
        <taxon>Lophotrochozoa</taxon>
        <taxon>Annelida</taxon>
        <taxon>Polychaeta</taxon>
        <taxon>Sedentaria</taxon>
        <taxon>Canalipalpata</taxon>
        <taxon>Sabellida</taxon>
        <taxon>Siboglinidae</taxon>
        <taxon>Ridgeia</taxon>
    </lineage>
</organism>
<keyword evidence="8" id="KW-1185">Reference proteome</keyword>
<dbReference type="GO" id="GO:0000978">
    <property type="term" value="F:RNA polymerase II cis-regulatory region sequence-specific DNA binding"/>
    <property type="evidence" value="ECO:0007669"/>
    <property type="project" value="TreeGrafter"/>
</dbReference>
<name>A0AAD9PB96_RIDPI</name>
<accession>A0AAD9PB96</accession>
<evidence type="ECO:0000259" key="6">
    <source>
        <dbReference type="PROSITE" id="PS50157"/>
    </source>
</evidence>
<dbReference type="InterPro" id="IPR013087">
    <property type="entry name" value="Znf_C2H2_type"/>
</dbReference>
<dbReference type="Proteomes" id="UP001209878">
    <property type="component" value="Unassembled WGS sequence"/>
</dbReference>
<dbReference type="PANTHER" id="PTHR14003">
    <property type="entry name" value="TRANSCRIPTIONAL REPRESSOR PROTEIN YY"/>
    <property type="match status" value="1"/>
</dbReference>
<dbReference type="GO" id="GO:0008270">
    <property type="term" value="F:zinc ion binding"/>
    <property type="evidence" value="ECO:0007669"/>
    <property type="project" value="UniProtKB-KW"/>
</dbReference>
<dbReference type="GO" id="GO:0031519">
    <property type="term" value="C:PcG protein complex"/>
    <property type="evidence" value="ECO:0007669"/>
    <property type="project" value="TreeGrafter"/>
</dbReference>
<gene>
    <name evidence="7" type="ORF">NP493_49g09045</name>
</gene>
<dbReference type="PROSITE" id="PS50157">
    <property type="entry name" value="ZINC_FINGER_C2H2_2"/>
    <property type="match status" value="2"/>
</dbReference>
<dbReference type="GO" id="GO:0000785">
    <property type="term" value="C:chromatin"/>
    <property type="evidence" value="ECO:0007669"/>
    <property type="project" value="TreeGrafter"/>
</dbReference>
<dbReference type="SMART" id="SM00355">
    <property type="entry name" value="ZnF_C2H2"/>
    <property type="match status" value="2"/>
</dbReference>
<dbReference type="FunFam" id="3.30.160.60:FF:000474">
    <property type="entry name" value="zinc finger protein 367"/>
    <property type="match status" value="1"/>
</dbReference>
<dbReference type="Pfam" id="PF13912">
    <property type="entry name" value="zf-C2H2_6"/>
    <property type="match status" value="1"/>
</dbReference>
<reference evidence="7" key="1">
    <citation type="journal article" date="2023" name="Mol. Biol. Evol.">
        <title>Third-Generation Sequencing Reveals the Adaptive Role of the Epigenome in Three Deep-Sea Polychaetes.</title>
        <authorList>
            <person name="Perez M."/>
            <person name="Aroh O."/>
            <person name="Sun Y."/>
            <person name="Lan Y."/>
            <person name="Juniper S.K."/>
            <person name="Young C.R."/>
            <person name="Angers B."/>
            <person name="Qian P.Y."/>
        </authorList>
    </citation>
    <scope>NUCLEOTIDE SEQUENCE</scope>
    <source>
        <strain evidence="7">R07B-5</strain>
    </source>
</reference>
<protein>
    <recommendedName>
        <fullName evidence="6">C2H2-type domain-containing protein</fullName>
    </recommendedName>
</protein>
<evidence type="ECO:0000256" key="3">
    <source>
        <dbReference type="ARBA" id="ARBA00022771"/>
    </source>
</evidence>
<evidence type="ECO:0000313" key="7">
    <source>
        <dbReference type="EMBL" id="KAK2191518.1"/>
    </source>
</evidence>
<dbReference type="Gene3D" id="3.30.160.60">
    <property type="entry name" value="Classic Zinc Finger"/>
    <property type="match status" value="2"/>
</dbReference>
<dbReference type="PANTHER" id="PTHR14003:SF26">
    <property type="entry name" value="ZINC FINGER PROTEIN 367"/>
    <property type="match status" value="1"/>
</dbReference>
<feature type="domain" description="C2H2-type" evidence="6">
    <location>
        <begin position="117"/>
        <end position="146"/>
    </location>
</feature>
<evidence type="ECO:0000256" key="5">
    <source>
        <dbReference type="PROSITE-ProRule" id="PRU00042"/>
    </source>
</evidence>
<dbReference type="SUPFAM" id="SSF57667">
    <property type="entry name" value="beta-beta-alpha zinc fingers"/>
    <property type="match status" value="1"/>
</dbReference>
<feature type="domain" description="C2H2-type" evidence="6">
    <location>
        <begin position="89"/>
        <end position="116"/>
    </location>
</feature>
<keyword evidence="2" id="KW-0677">Repeat</keyword>